<organism evidence="2 3">
    <name type="scientific">Parelaphostrongylus tenuis</name>
    <name type="common">Meningeal worm</name>
    <dbReference type="NCBI Taxonomy" id="148309"/>
    <lineage>
        <taxon>Eukaryota</taxon>
        <taxon>Metazoa</taxon>
        <taxon>Ecdysozoa</taxon>
        <taxon>Nematoda</taxon>
        <taxon>Chromadorea</taxon>
        <taxon>Rhabditida</taxon>
        <taxon>Rhabditina</taxon>
        <taxon>Rhabditomorpha</taxon>
        <taxon>Strongyloidea</taxon>
        <taxon>Metastrongylidae</taxon>
        <taxon>Parelaphostrongylus</taxon>
    </lineage>
</organism>
<gene>
    <name evidence="2" type="ORF">KIN20_017805</name>
</gene>
<protein>
    <recommendedName>
        <fullName evidence="1">Reverse transcriptase domain-containing protein</fullName>
    </recommendedName>
</protein>
<sequence length="56" mass="6370">MLLDRLRDANLNIAWSEKYYARMRGLAMGQRLAPSLAIAFMSRVEAPVMDLQSTLL</sequence>
<dbReference type="Proteomes" id="UP001196413">
    <property type="component" value="Unassembled WGS sequence"/>
</dbReference>
<proteinExistence type="predicted"/>
<accession>A0AAD5MNR6</accession>
<comment type="caution">
    <text evidence="2">The sequence shown here is derived from an EMBL/GenBank/DDBJ whole genome shotgun (WGS) entry which is preliminary data.</text>
</comment>
<evidence type="ECO:0000259" key="1">
    <source>
        <dbReference type="PROSITE" id="PS50878"/>
    </source>
</evidence>
<evidence type="ECO:0000313" key="2">
    <source>
        <dbReference type="EMBL" id="KAJ1359148.1"/>
    </source>
</evidence>
<dbReference type="PROSITE" id="PS50878">
    <property type="entry name" value="RT_POL"/>
    <property type="match status" value="1"/>
</dbReference>
<dbReference type="EMBL" id="JAHQIW010003553">
    <property type="protein sequence ID" value="KAJ1359148.1"/>
    <property type="molecule type" value="Genomic_DNA"/>
</dbReference>
<evidence type="ECO:0000313" key="3">
    <source>
        <dbReference type="Proteomes" id="UP001196413"/>
    </source>
</evidence>
<feature type="domain" description="Reverse transcriptase" evidence="1">
    <location>
        <begin position="1"/>
        <end position="56"/>
    </location>
</feature>
<name>A0AAD5MNR6_PARTN</name>
<keyword evidence="3" id="KW-1185">Reference proteome</keyword>
<dbReference type="AlphaFoldDB" id="A0AAD5MNR6"/>
<reference evidence="2" key="1">
    <citation type="submission" date="2021-06" db="EMBL/GenBank/DDBJ databases">
        <title>Parelaphostrongylus tenuis whole genome reference sequence.</title>
        <authorList>
            <person name="Garwood T.J."/>
            <person name="Larsen P.A."/>
            <person name="Fountain-Jones N.M."/>
            <person name="Garbe J.R."/>
            <person name="Macchietto M.G."/>
            <person name="Kania S.A."/>
            <person name="Gerhold R.W."/>
            <person name="Richards J.E."/>
            <person name="Wolf T.M."/>
        </authorList>
    </citation>
    <scope>NUCLEOTIDE SEQUENCE</scope>
    <source>
        <strain evidence="2">MNPRO001-30</strain>
        <tissue evidence="2">Meninges</tissue>
    </source>
</reference>
<dbReference type="InterPro" id="IPR000477">
    <property type="entry name" value="RT_dom"/>
</dbReference>